<evidence type="ECO:0000256" key="1">
    <source>
        <dbReference type="SAM" id="MobiDB-lite"/>
    </source>
</evidence>
<comment type="caution">
    <text evidence="2">The sequence shown here is derived from an EMBL/GenBank/DDBJ whole genome shotgun (WGS) entry which is preliminary data.</text>
</comment>
<protein>
    <submittedName>
        <fullName evidence="2">SPX and EXS domain containing protein 5</fullName>
    </submittedName>
</protein>
<evidence type="ECO:0000313" key="2">
    <source>
        <dbReference type="EMBL" id="KAK1886065.1"/>
    </source>
</evidence>
<organism evidence="2 3">
    <name type="scientific">Dissostichus eleginoides</name>
    <name type="common">Patagonian toothfish</name>
    <name type="synonym">Dissostichus amissus</name>
    <dbReference type="NCBI Taxonomy" id="100907"/>
    <lineage>
        <taxon>Eukaryota</taxon>
        <taxon>Metazoa</taxon>
        <taxon>Chordata</taxon>
        <taxon>Craniata</taxon>
        <taxon>Vertebrata</taxon>
        <taxon>Euteleostomi</taxon>
        <taxon>Actinopterygii</taxon>
        <taxon>Neopterygii</taxon>
        <taxon>Teleostei</taxon>
        <taxon>Neoteleostei</taxon>
        <taxon>Acanthomorphata</taxon>
        <taxon>Eupercaria</taxon>
        <taxon>Perciformes</taxon>
        <taxon>Notothenioidei</taxon>
        <taxon>Nototheniidae</taxon>
        <taxon>Dissostichus</taxon>
    </lineage>
</organism>
<evidence type="ECO:0000313" key="3">
    <source>
        <dbReference type="Proteomes" id="UP001228049"/>
    </source>
</evidence>
<dbReference type="EMBL" id="JASDAP010000020">
    <property type="protein sequence ID" value="KAK1886065.1"/>
    <property type="molecule type" value="Genomic_DNA"/>
</dbReference>
<name>A0AAD9BLD0_DISEL</name>
<dbReference type="AlphaFoldDB" id="A0AAD9BLD0"/>
<feature type="region of interest" description="Disordered" evidence="1">
    <location>
        <begin position="54"/>
        <end position="79"/>
    </location>
</feature>
<keyword evidence="3" id="KW-1185">Reference proteome</keyword>
<gene>
    <name evidence="2" type="ORF">KUDE01_029783</name>
</gene>
<reference evidence="2" key="1">
    <citation type="submission" date="2023-04" db="EMBL/GenBank/DDBJ databases">
        <title>Chromosome-level genome of Chaenocephalus aceratus.</title>
        <authorList>
            <person name="Park H."/>
        </authorList>
    </citation>
    <scope>NUCLEOTIDE SEQUENCE</scope>
    <source>
        <strain evidence="2">DE</strain>
        <tissue evidence="2">Muscle</tissue>
    </source>
</reference>
<feature type="compositionally biased region" description="Polar residues" evidence="1">
    <location>
        <begin position="62"/>
        <end position="79"/>
    </location>
</feature>
<accession>A0AAD9BLD0</accession>
<proteinExistence type="predicted"/>
<sequence length="123" mass="14479">MATRRDKRATDACLPEQWRDVRAWSIEKRQNHRMWVADVEGVLRSMERQLNASLEKYPRGKSGNNPETSLNPSRSLCSRPAQPQKQLFSKYLKAEQMTNPTFRPFFQTFSCLLFEPNWDVTKD</sequence>
<dbReference type="Proteomes" id="UP001228049">
    <property type="component" value="Unassembled WGS sequence"/>
</dbReference>